<sequence>MAAANKPGYHHGDLRTSLLKAAESVLQDRGMEGFTLRECARRANVSHGAPAHHFGEVRGLMSALATESFMQLDNLMQHHRKEAPSDPFSQLQAAGLAYVEYASAHRARFQLMFRTDRLDKENERLQEAGERVYAHLDTTMRQVNEDAGGDEKLLADKTALAWSLVHGFATLLLENTDFAEQVHADPKGPGNMMKRILSLSGLALTATSPPEIIKK</sequence>
<dbReference type="PANTHER" id="PTHR30055:SF220">
    <property type="entry name" value="TETR-FAMILY REGULATORY PROTEIN"/>
    <property type="match status" value="1"/>
</dbReference>
<dbReference type="EMBL" id="PIPL01000001">
    <property type="protein sequence ID" value="RUO26549.1"/>
    <property type="molecule type" value="Genomic_DNA"/>
</dbReference>
<feature type="domain" description="HTH tetR-type" evidence="5">
    <location>
        <begin position="12"/>
        <end position="72"/>
    </location>
</feature>
<keyword evidence="2 4" id="KW-0238">DNA-binding</keyword>
<dbReference type="PANTHER" id="PTHR30055">
    <property type="entry name" value="HTH-TYPE TRANSCRIPTIONAL REGULATOR RUTR"/>
    <property type="match status" value="1"/>
</dbReference>
<dbReference type="AlphaFoldDB" id="A0A432W8Z1"/>
<dbReference type="Gene3D" id="1.10.357.10">
    <property type="entry name" value="Tetracycline Repressor, domain 2"/>
    <property type="match status" value="1"/>
</dbReference>
<proteinExistence type="predicted"/>
<dbReference type="GO" id="GO:0003700">
    <property type="term" value="F:DNA-binding transcription factor activity"/>
    <property type="evidence" value="ECO:0007669"/>
    <property type="project" value="TreeGrafter"/>
</dbReference>
<evidence type="ECO:0000256" key="4">
    <source>
        <dbReference type="PROSITE-ProRule" id="PRU00335"/>
    </source>
</evidence>
<organism evidence="6 7">
    <name type="scientific">Aliidiomarina minuta</name>
    <dbReference type="NCBI Taxonomy" id="880057"/>
    <lineage>
        <taxon>Bacteria</taxon>
        <taxon>Pseudomonadati</taxon>
        <taxon>Pseudomonadota</taxon>
        <taxon>Gammaproteobacteria</taxon>
        <taxon>Alteromonadales</taxon>
        <taxon>Idiomarinaceae</taxon>
        <taxon>Aliidiomarina</taxon>
    </lineage>
</organism>
<evidence type="ECO:0000313" key="7">
    <source>
        <dbReference type="Proteomes" id="UP000288293"/>
    </source>
</evidence>
<dbReference type="SUPFAM" id="SSF46689">
    <property type="entry name" value="Homeodomain-like"/>
    <property type="match status" value="1"/>
</dbReference>
<dbReference type="Proteomes" id="UP000288293">
    <property type="component" value="Unassembled WGS sequence"/>
</dbReference>
<dbReference type="InterPro" id="IPR025996">
    <property type="entry name" value="MT1864/Rv1816-like_C"/>
</dbReference>
<evidence type="ECO:0000256" key="2">
    <source>
        <dbReference type="ARBA" id="ARBA00023125"/>
    </source>
</evidence>
<dbReference type="GO" id="GO:0000976">
    <property type="term" value="F:transcription cis-regulatory region binding"/>
    <property type="evidence" value="ECO:0007669"/>
    <property type="project" value="TreeGrafter"/>
</dbReference>
<gene>
    <name evidence="6" type="ORF">CWE09_07525</name>
</gene>
<dbReference type="SUPFAM" id="SSF48498">
    <property type="entry name" value="Tetracyclin repressor-like, C-terminal domain"/>
    <property type="match status" value="1"/>
</dbReference>
<dbReference type="InterPro" id="IPR001647">
    <property type="entry name" value="HTH_TetR"/>
</dbReference>
<accession>A0A432W8Z1</accession>
<dbReference type="InterPro" id="IPR009057">
    <property type="entry name" value="Homeodomain-like_sf"/>
</dbReference>
<dbReference type="Pfam" id="PF00440">
    <property type="entry name" value="TetR_N"/>
    <property type="match status" value="1"/>
</dbReference>
<dbReference type="Pfam" id="PF13305">
    <property type="entry name" value="TetR_C_33"/>
    <property type="match status" value="1"/>
</dbReference>
<name>A0A432W8Z1_9GAMM</name>
<protein>
    <submittedName>
        <fullName evidence="6">TetR family transcriptional regulator</fullName>
    </submittedName>
</protein>
<dbReference type="OrthoDB" id="9151800at2"/>
<evidence type="ECO:0000259" key="5">
    <source>
        <dbReference type="PROSITE" id="PS50977"/>
    </source>
</evidence>
<dbReference type="RefSeq" id="WP_126803359.1">
    <property type="nucleotide sequence ID" value="NZ_PIPL01000001.1"/>
</dbReference>
<evidence type="ECO:0000256" key="3">
    <source>
        <dbReference type="ARBA" id="ARBA00023163"/>
    </source>
</evidence>
<comment type="caution">
    <text evidence="6">The sequence shown here is derived from an EMBL/GenBank/DDBJ whole genome shotgun (WGS) entry which is preliminary data.</text>
</comment>
<dbReference type="PROSITE" id="PS50977">
    <property type="entry name" value="HTH_TETR_2"/>
    <property type="match status" value="1"/>
</dbReference>
<evidence type="ECO:0000256" key="1">
    <source>
        <dbReference type="ARBA" id="ARBA00023015"/>
    </source>
</evidence>
<keyword evidence="1" id="KW-0805">Transcription regulation</keyword>
<feature type="DNA-binding region" description="H-T-H motif" evidence="4">
    <location>
        <begin position="35"/>
        <end position="54"/>
    </location>
</feature>
<keyword evidence="7" id="KW-1185">Reference proteome</keyword>
<dbReference type="InterPro" id="IPR036271">
    <property type="entry name" value="Tet_transcr_reg_TetR-rel_C_sf"/>
</dbReference>
<keyword evidence="3" id="KW-0804">Transcription</keyword>
<evidence type="ECO:0000313" key="6">
    <source>
        <dbReference type="EMBL" id="RUO26549.1"/>
    </source>
</evidence>
<dbReference type="InterPro" id="IPR050109">
    <property type="entry name" value="HTH-type_TetR-like_transc_reg"/>
</dbReference>
<reference evidence="6 7" key="1">
    <citation type="journal article" date="2011" name="Front. Microbiol.">
        <title>Genomic signatures of strain selection and enhancement in Bacillus atrophaeus var. globigii, a historical biowarfare simulant.</title>
        <authorList>
            <person name="Gibbons H.S."/>
            <person name="Broomall S.M."/>
            <person name="McNew L.A."/>
            <person name="Daligault H."/>
            <person name="Chapman C."/>
            <person name="Bruce D."/>
            <person name="Karavis M."/>
            <person name="Krepps M."/>
            <person name="McGregor P.A."/>
            <person name="Hong C."/>
            <person name="Park K.H."/>
            <person name="Akmal A."/>
            <person name="Feldman A."/>
            <person name="Lin J.S."/>
            <person name="Chang W.E."/>
            <person name="Higgs B.W."/>
            <person name="Demirev P."/>
            <person name="Lindquist J."/>
            <person name="Liem A."/>
            <person name="Fochler E."/>
            <person name="Read T.D."/>
            <person name="Tapia R."/>
            <person name="Johnson S."/>
            <person name="Bishop-Lilly K.A."/>
            <person name="Detter C."/>
            <person name="Han C."/>
            <person name="Sozhamannan S."/>
            <person name="Rosenzweig C.N."/>
            <person name="Skowronski E.W."/>
        </authorList>
    </citation>
    <scope>NUCLEOTIDE SEQUENCE [LARGE SCALE GENOMIC DNA]</scope>
    <source>
        <strain evidence="6 7">MLST1</strain>
    </source>
</reference>